<feature type="domain" description="Major facilitator superfamily (MFS) profile" evidence="7">
    <location>
        <begin position="23"/>
        <end position="425"/>
    </location>
</feature>
<dbReference type="InterPro" id="IPR011701">
    <property type="entry name" value="MFS"/>
</dbReference>
<dbReference type="EMBL" id="FOFA01000010">
    <property type="protein sequence ID" value="SER23115.1"/>
    <property type="molecule type" value="Genomic_DNA"/>
</dbReference>
<evidence type="ECO:0000313" key="8">
    <source>
        <dbReference type="EMBL" id="SER23115.1"/>
    </source>
</evidence>
<dbReference type="CDD" id="cd17355">
    <property type="entry name" value="MFS_YcxA_like"/>
    <property type="match status" value="1"/>
</dbReference>
<dbReference type="PANTHER" id="PTHR11360:SF284">
    <property type="entry name" value="EG:103B4.3 PROTEIN-RELATED"/>
    <property type="match status" value="1"/>
</dbReference>
<dbReference type="InterPro" id="IPR020846">
    <property type="entry name" value="MFS_dom"/>
</dbReference>
<feature type="transmembrane region" description="Helical" evidence="6">
    <location>
        <begin position="148"/>
        <end position="171"/>
    </location>
</feature>
<feature type="transmembrane region" description="Helical" evidence="6">
    <location>
        <begin position="21"/>
        <end position="41"/>
    </location>
</feature>
<evidence type="ECO:0000256" key="2">
    <source>
        <dbReference type="ARBA" id="ARBA00022692"/>
    </source>
</evidence>
<feature type="transmembrane region" description="Helical" evidence="6">
    <location>
        <begin position="177"/>
        <end position="199"/>
    </location>
</feature>
<evidence type="ECO:0000256" key="3">
    <source>
        <dbReference type="ARBA" id="ARBA00022989"/>
    </source>
</evidence>
<dbReference type="SUPFAM" id="SSF103473">
    <property type="entry name" value="MFS general substrate transporter"/>
    <property type="match status" value="1"/>
</dbReference>
<accession>A0A1H9MI56</accession>
<feature type="transmembrane region" description="Helical" evidence="6">
    <location>
        <begin position="118"/>
        <end position="141"/>
    </location>
</feature>
<feature type="transmembrane region" description="Helical" evidence="6">
    <location>
        <begin position="244"/>
        <end position="267"/>
    </location>
</feature>
<dbReference type="STRING" id="1036181.SAMN05421756_110138"/>
<feature type="transmembrane region" description="Helical" evidence="6">
    <location>
        <begin position="93"/>
        <end position="112"/>
    </location>
</feature>
<dbReference type="PROSITE" id="PS50850">
    <property type="entry name" value="MFS"/>
    <property type="match status" value="1"/>
</dbReference>
<dbReference type="RefSeq" id="WP_232506527.1">
    <property type="nucleotide sequence ID" value="NZ_FOFA01000010.1"/>
</dbReference>
<protein>
    <submittedName>
        <fullName evidence="8">Sugar phosphate permease</fullName>
    </submittedName>
</protein>
<feature type="transmembrane region" description="Helical" evidence="6">
    <location>
        <begin position="370"/>
        <end position="392"/>
    </location>
</feature>
<feature type="transmembrane region" description="Helical" evidence="6">
    <location>
        <begin position="398"/>
        <end position="421"/>
    </location>
</feature>
<evidence type="ECO:0000256" key="4">
    <source>
        <dbReference type="ARBA" id="ARBA00023136"/>
    </source>
</evidence>
<evidence type="ECO:0000259" key="7">
    <source>
        <dbReference type="PROSITE" id="PS50850"/>
    </source>
</evidence>
<dbReference type="AlphaFoldDB" id="A0A1H9MI56"/>
<dbReference type="Pfam" id="PF07690">
    <property type="entry name" value="MFS_1"/>
    <property type="match status" value="1"/>
</dbReference>
<evidence type="ECO:0000256" key="5">
    <source>
        <dbReference type="SAM" id="MobiDB-lite"/>
    </source>
</evidence>
<evidence type="ECO:0000313" key="9">
    <source>
        <dbReference type="Proteomes" id="UP000198504"/>
    </source>
</evidence>
<dbReference type="InterPro" id="IPR036259">
    <property type="entry name" value="MFS_trans_sf"/>
</dbReference>
<keyword evidence="4 6" id="KW-0472">Membrane</keyword>
<name>A0A1H9MI56_9ACTN</name>
<feature type="transmembrane region" description="Helical" evidence="6">
    <location>
        <begin position="309"/>
        <end position="329"/>
    </location>
</feature>
<keyword evidence="9" id="KW-1185">Reference proteome</keyword>
<proteinExistence type="predicted"/>
<evidence type="ECO:0000256" key="6">
    <source>
        <dbReference type="SAM" id="Phobius"/>
    </source>
</evidence>
<comment type="subcellular location">
    <subcellularLocation>
        <location evidence="1">Cell membrane</location>
        <topology evidence="1">Multi-pass membrane protein</topology>
    </subcellularLocation>
</comment>
<organism evidence="8 9">
    <name type="scientific">Microlunatus flavus</name>
    <dbReference type="NCBI Taxonomy" id="1036181"/>
    <lineage>
        <taxon>Bacteria</taxon>
        <taxon>Bacillati</taxon>
        <taxon>Actinomycetota</taxon>
        <taxon>Actinomycetes</taxon>
        <taxon>Propionibacteriales</taxon>
        <taxon>Propionibacteriaceae</taxon>
        <taxon>Microlunatus</taxon>
    </lineage>
</organism>
<sequence length="445" mass="45862">MSGTSTVSSAPWSRTSRVHRAWVVAGVAFAALVGAAAFRAAPGALMVPLNTGLGWSMVTMSAAVSVNLVLYGLTAPFAAALMQRFGLRRVTGVALVLVAAGAGLSVFARAAWQLTLTWGLLVGLGTGSMALVFAATVANAWFVRRRGLVLGILTAGGAAGQLVFLPVVAYLAEVTSWKVASLVIAGAALAVLPLVLVVLRDRPSDVGLPPYGGAEVLPPPPPPTRNPAVVALTALRQAARVRAFWALAAAFAICGATTNGLIGVHFIPSAHDHGMATTTAAGLLTVVGVFDIVGTIASGWFTDRVDPRLLLLAYYTFRGVGLLLLPWLLSASVHPSMVVFIVVYGLDWVATVPPTVTLCRRIFGEQGTIVFGWVFASHQLGAATAALAAGIVRDTFGTYTFAWFGGAALCAVAAVLSIALGRPPAEPQPVRSPVAEAEAAAELTP</sequence>
<keyword evidence="2 6" id="KW-0812">Transmembrane</keyword>
<reference evidence="9" key="1">
    <citation type="submission" date="2016-10" db="EMBL/GenBank/DDBJ databases">
        <authorList>
            <person name="Varghese N."/>
            <person name="Submissions S."/>
        </authorList>
    </citation>
    <scope>NUCLEOTIDE SEQUENCE [LARGE SCALE GENOMIC DNA]</scope>
    <source>
        <strain evidence="9">CGMCC 4.6856</strain>
    </source>
</reference>
<keyword evidence="3 6" id="KW-1133">Transmembrane helix</keyword>
<dbReference type="GO" id="GO:0005886">
    <property type="term" value="C:plasma membrane"/>
    <property type="evidence" value="ECO:0007669"/>
    <property type="project" value="UniProtKB-SubCell"/>
</dbReference>
<dbReference type="InterPro" id="IPR050327">
    <property type="entry name" value="Proton-linked_MCT"/>
</dbReference>
<dbReference type="Gene3D" id="1.20.1250.20">
    <property type="entry name" value="MFS general substrate transporter like domains"/>
    <property type="match status" value="2"/>
</dbReference>
<dbReference type="PANTHER" id="PTHR11360">
    <property type="entry name" value="MONOCARBOXYLATE TRANSPORTER"/>
    <property type="match status" value="1"/>
</dbReference>
<dbReference type="GO" id="GO:0022857">
    <property type="term" value="F:transmembrane transporter activity"/>
    <property type="evidence" value="ECO:0007669"/>
    <property type="project" value="InterPro"/>
</dbReference>
<feature type="region of interest" description="Disordered" evidence="5">
    <location>
        <begin position="424"/>
        <end position="445"/>
    </location>
</feature>
<feature type="transmembrane region" description="Helical" evidence="6">
    <location>
        <begin position="279"/>
        <end position="302"/>
    </location>
</feature>
<gene>
    <name evidence="8" type="ORF">SAMN05421756_110138</name>
</gene>
<feature type="transmembrane region" description="Helical" evidence="6">
    <location>
        <begin position="335"/>
        <end position="358"/>
    </location>
</feature>
<dbReference type="Proteomes" id="UP000198504">
    <property type="component" value="Unassembled WGS sequence"/>
</dbReference>
<feature type="transmembrane region" description="Helical" evidence="6">
    <location>
        <begin position="53"/>
        <end position="81"/>
    </location>
</feature>
<evidence type="ECO:0000256" key="1">
    <source>
        <dbReference type="ARBA" id="ARBA00004651"/>
    </source>
</evidence>